<sequence length="77" mass="8769">MLPNVIWHDPPPMGGDSAAVTVYKRRSSRFEALPLYADGTARRRPFPFHLLSFLYIAIHYATSHLTTGYCNTSTRRT</sequence>
<dbReference type="AlphaFoldDB" id="A0A914VDJ3"/>
<protein>
    <submittedName>
        <fullName evidence="2">Uncharacterized protein</fullName>
    </submittedName>
</protein>
<organism evidence="1 2">
    <name type="scientific">Plectus sambesii</name>
    <dbReference type="NCBI Taxonomy" id="2011161"/>
    <lineage>
        <taxon>Eukaryota</taxon>
        <taxon>Metazoa</taxon>
        <taxon>Ecdysozoa</taxon>
        <taxon>Nematoda</taxon>
        <taxon>Chromadorea</taxon>
        <taxon>Plectida</taxon>
        <taxon>Plectina</taxon>
        <taxon>Plectoidea</taxon>
        <taxon>Plectidae</taxon>
        <taxon>Plectus</taxon>
    </lineage>
</organism>
<evidence type="ECO:0000313" key="2">
    <source>
        <dbReference type="WBParaSite" id="PSAMB.scaffold1817size27652.g14988.t1"/>
    </source>
</evidence>
<proteinExistence type="predicted"/>
<evidence type="ECO:0000313" key="1">
    <source>
        <dbReference type="Proteomes" id="UP000887566"/>
    </source>
</evidence>
<dbReference type="Proteomes" id="UP000887566">
    <property type="component" value="Unplaced"/>
</dbReference>
<keyword evidence="1" id="KW-1185">Reference proteome</keyword>
<dbReference type="WBParaSite" id="PSAMB.scaffold1817size27652.g14988.t1">
    <property type="protein sequence ID" value="PSAMB.scaffold1817size27652.g14988.t1"/>
    <property type="gene ID" value="PSAMB.scaffold1817size27652.g14988"/>
</dbReference>
<accession>A0A914VDJ3</accession>
<reference evidence="2" key="1">
    <citation type="submission" date="2022-11" db="UniProtKB">
        <authorList>
            <consortium name="WormBaseParasite"/>
        </authorList>
    </citation>
    <scope>IDENTIFICATION</scope>
</reference>
<name>A0A914VDJ3_9BILA</name>